<evidence type="ECO:0000313" key="1">
    <source>
        <dbReference type="EMBL" id="MFD2892013.1"/>
    </source>
</evidence>
<dbReference type="EMBL" id="JBHUPC010000013">
    <property type="protein sequence ID" value="MFD2892013.1"/>
    <property type="molecule type" value="Genomic_DNA"/>
</dbReference>
<dbReference type="RefSeq" id="WP_379811634.1">
    <property type="nucleotide sequence ID" value="NZ_JBHUPC010000013.1"/>
</dbReference>
<comment type="caution">
    <text evidence="1">The sequence shown here is derived from an EMBL/GenBank/DDBJ whole genome shotgun (WGS) entry which is preliminary data.</text>
</comment>
<evidence type="ECO:0008006" key="3">
    <source>
        <dbReference type="Google" id="ProtNLM"/>
    </source>
</evidence>
<protein>
    <recommendedName>
        <fullName evidence="3">Natural product</fullName>
    </recommendedName>
</protein>
<sequence length="87" mass="9589">MKLESLKLEKFKENALKKEQLFVLGGQNTVTPAGSGCGIGTSASNPDTIYKYDYGYDVDRGDGFITYHNRTNVSIITAEECNNYLNG</sequence>
<dbReference type="Proteomes" id="UP001597534">
    <property type="component" value="Unassembled WGS sequence"/>
</dbReference>
<evidence type="ECO:0000313" key="2">
    <source>
        <dbReference type="Proteomes" id="UP001597534"/>
    </source>
</evidence>
<accession>A0ABW5YM11</accession>
<reference evidence="2" key="1">
    <citation type="journal article" date="2019" name="Int. J. Syst. Evol. Microbiol.">
        <title>The Global Catalogue of Microorganisms (GCM) 10K type strain sequencing project: providing services to taxonomists for standard genome sequencing and annotation.</title>
        <authorList>
            <consortium name="The Broad Institute Genomics Platform"/>
            <consortium name="The Broad Institute Genome Sequencing Center for Infectious Disease"/>
            <person name="Wu L."/>
            <person name="Ma J."/>
        </authorList>
    </citation>
    <scope>NUCLEOTIDE SEQUENCE [LARGE SCALE GENOMIC DNA]</scope>
    <source>
        <strain evidence="2">KCTC 22671</strain>
    </source>
</reference>
<keyword evidence="2" id="KW-1185">Reference proteome</keyword>
<proteinExistence type="predicted"/>
<name>A0ABW5YM11_9FLAO</name>
<gene>
    <name evidence="1" type="ORF">ACFS5J_08325</name>
</gene>
<organism evidence="1 2">
    <name type="scientific">Flavobacterium chuncheonense</name>
    <dbReference type="NCBI Taxonomy" id="2026653"/>
    <lineage>
        <taxon>Bacteria</taxon>
        <taxon>Pseudomonadati</taxon>
        <taxon>Bacteroidota</taxon>
        <taxon>Flavobacteriia</taxon>
        <taxon>Flavobacteriales</taxon>
        <taxon>Flavobacteriaceae</taxon>
        <taxon>Flavobacterium</taxon>
    </lineage>
</organism>